<proteinExistence type="predicted"/>
<evidence type="ECO:0000313" key="3">
    <source>
        <dbReference type="Proteomes" id="UP001172788"/>
    </source>
</evidence>
<evidence type="ECO:0000313" key="1">
    <source>
        <dbReference type="EMBL" id="MDN4571910.1"/>
    </source>
</evidence>
<dbReference type="Proteomes" id="UP001172791">
    <property type="component" value="Unassembled WGS sequence"/>
</dbReference>
<dbReference type="AlphaFoldDB" id="A0AAW7MGT0"/>
<evidence type="ECO:0000313" key="2">
    <source>
        <dbReference type="EMBL" id="MDN4581364.1"/>
    </source>
</evidence>
<organism evidence="1 4">
    <name type="scientific">Pandoraea cepalis</name>
    <dbReference type="NCBI Taxonomy" id="2508294"/>
    <lineage>
        <taxon>Bacteria</taxon>
        <taxon>Pseudomonadati</taxon>
        <taxon>Pseudomonadota</taxon>
        <taxon>Betaproteobacteria</taxon>
        <taxon>Burkholderiales</taxon>
        <taxon>Burkholderiaceae</taxon>
        <taxon>Pandoraea</taxon>
    </lineage>
</organism>
<reference evidence="1" key="1">
    <citation type="submission" date="2018-04" db="EMBL/GenBank/DDBJ databases">
        <authorList>
            <person name="Jy Z."/>
        </authorList>
    </citation>
    <scope>NUCLEOTIDE SEQUENCE</scope>
    <source>
        <strain evidence="2">AS13</strain>
        <strain evidence="1">LA18</strain>
    </source>
</reference>
<keyword evidence="3" id="KW-1185">Reference proteome</keyword>
<protein>
    <submittedName>
        <fullName evidence="1">Uncharacterized protein</fullName>
    </submittedName>
</protein>
<sequence>MVIGFDTHNLKAAVQAVMKSAQEKSQEYLPQLGRPDVHLNVASEVEALLMDRAAEAYAQALNEPGDVQVARIEGMVYSPVGFVFERNEGNMRPAPVRRPSDVGDIEYLAYFWTVL</sequence>
<comment type="caution">
    <text evidence="1">The sequence shown here is derived from an EMBL/GenBank/DDBJ whole genome shotgun (WGS) entry which is preliminary data.</text>
</comment>
<name>A0AAW7MGT0_9BURK</name>
<dbReference type="EMBL" id="QAIC01000022">
    <property type="protein sequence ID" value="MDN4571910.1"/>
    <property type="molecule type" value="Genomic_DNA"/>
</dbReference>
<dbReference type="EMBL" id="QAID01000046">
    <property type="protein sequence ID" value="MDN4581364.1"/>
    <property type="molecule type" value="Genomic_DNA"/>
</dbReference>
<gene>
    <name evidence="1" type="ORF">DBA34_01320</name>
    <name evidence="2" type="ORF">DBB29_24945</name>
</gene>
<dbReference type="RefSeq" id="WP_301233253.1">
    <property type="nucleotide sequence ID" value="NZ_QAIC01000022.1"/>
</dbReference>
<dbReference type="Proteomes" id="UP001172788">
    <property type="component" value="Unassembled WGS sequence"/>
</dbReference>
<evidence type="ECO:0000313" key="4">
    <source>
        <dbReference type="Proteomes" id="UP001172791"/>
    </source>
</evidence>
<accession>A0AAW7MGT0</accession>